<feature type="binding site" evidence="2">
    <location>
        <position position="132"/>
    </location>
    <ligand>
        <name>3'-phosphoadenylyl sulfate</name>
        <dbReference type="ChEBI" id="CHEBI:58339"/>
    </ligand>
</feature>
<dbReference type="InterPro" id="IPR027417">
    <property type="entry name" value="P-loop_NTPase"/>
</dbReference>
<keyword evidence="1" id="KW-0808">Transferase</keyword>
<evidence type="ECO:0000313" key="4">
    <source>
        <dbReference type="Proteomes" id="UP000789595"/>
    </source>
</evidence>
<dbReference type="EMBL" id="CAKKNE010000005">
    <property type="protein sequence ID" value="CAH0377093.1"/>
    <property type="molecule type" value="Genomic_DNA"/>
</dbReference>
<dbReference type="InterPro" id="IPR037359">
    <property type="entry name" value="NST/OST"/>
</dbReference>
<dbReference type="PANTHER" id="PTHR10605:SF56">
    <property type="entry name" value="BIFUNCTIONAL HEPARAN SULFATE N-DEACETYLASE_N-SULFOTRANSFERASE"/>
    <property type="match status" value="1"/>
</dbReference>
<dbReference type="SUPFAM" id="SSF52540">
    <property type="entry name" value="P-loop containing nucleoside triphosphate hydrolases"/>
    <property type="match status" value="1"/>
</dbReference>
<evidence type="ECO:0000313" key="3">
    <source>
        <dbReference type="EMBL" id="CAH0377093.1"/>
    </source>
</evidence>
<evidence type="ECO:0008006" key="5">
    <source>
        <dbReference type="Google" id="ProtNLM"/>
    </source>
</evidence>
<dbReference type="Gene3D" id="3.40.50.300">
    <property type="entry name" value="P-loop containing nucleotide triphosphate hydrolases"/>
    <property type="match status" value="1"/>
</dbReference>
<protein>
    <recommendedName>
        <fullName evidence="5">Sulfotransferase domain-containing protein</fullName>
    </recommendedName>
</protein>
<dbReference type="GO" id="GO:0008146">
    <property type="term" value="F:sulfotransferase activity"/>
    <property type="evidence" value="ECO:0007669"/>
    <property type="project" value="InterPro"/>
</dbReference>
<sequence>MTWLLPDPPQLRNASATPIAGACVRLRNRRGRFCLPSVVVIGAMRAGTSALTHYLLQHPHLIRNADGTEVHYFSDPFEPTRSLLKTWPTYAARFPVAATTVQTLDKTAQYLTGNMDALRTLLPRAHIVAVLREPGQRAYSEFFHHCRAGRVVEVTKRVGPLRAGAVLRGDALRGGRFAAAAICYGARGRKKQLDELYKLREEENPAWILNKGTYRVLGRCAARHFDRFLAASPPEGEWTELGAGRYADLLQPLGGAVTLVDAADLRSDAGAVARRVLGGLRLDAALYPRHLEPYVPSHVDAPEPLLPATRRRLDDVYRGPNAALRRLAPDLKLVGWS</sequence>
<reference evidence="3" key="1">
    <citation type="submission" date="2021-11" db="EMBL/GenBank/DDBJ databases">
        <authorList>
            <consortium name="Genoscope - CEA"/>
            <person name="William W."/>
        </authorList>
    </citation>
    <scope>NUCLEOTIDE SEQUENCE</scope>
</reference>
<comment type="caution">
    <text evidence="3">The sequence shown here is derived from an EMBL/GenBank/DDBJ whole genome shotgun (WGS) entry which is preliminary data.</text>
</comment>
<proteinExistence type="predicted"/>
<dbReference type="AlphaFoldDB" id="A0A8J2X617"/>
<evidence type="ECO:0000256" key="2">
    <source>
        <dbReference type="PIRSR" id="PIRSR637359-2"/>
    </source>
</evidence>
<dbReference type="OrthoDB" id="6129517at2759"/>
<gene>
    <name evidence="3" type="ORF">PECAL_5P16730</name>
</gene>
<accession>A0A8J2X617</accession>
<feature type="binding site" evidence="2">
    <location>
        <position position="140"/>
    </location>
    <ligand>
        <name>3'-phosphoadenylyl sulfate</name>
        <dbReference type="ChEBI" id="CHEBI:58339"/>
    </ligand>
</feature>
<name>A0A8J2X617_9STRA</name>
<keyword evidence="4" id="KW-1185">Reference proteome</keyword>
<dbReference type="Proteomes" id="UP000789595">
    <property type="component" value="Unassembled WGS sequence"/>
</dbReference>
<organism evidence="3 4">
    <name type="scientific">Pelagomonas calceolata</name>
    <dbReference type="NCBI Taxonomy" id="35677"/>
    <lineage>
        <taxon>Eukaryota</taxon>
        <taxon>Sar</taxon>
        <taxon>Stramenopiles</taxon>
        <taxon>Ochrophyta</taxon>
        <taxon>Pelagophyceae</taxon>
        <taxon>Pelagomonadales</taxon>
        <taxon>Pelagomonadaceae</taxon>
        <taxon>Pelagomonas</taxon>
    </lineage>
</organism>
<evidence type="ECO:0000256" key="1">
    <source>
        <dbReference type="ARBA" id="ARBA00022679"/>
    </source>
</evidence>
<dbReference type="PANTHER" id="PTHR10605">
    <property type="entry name" value="HEPARAN SULFATE SULFOTRANSFERASE"/>
    <property type="match status" value="1"/>
</dbReference>